<reference evidence="1 2" key="1">
    <citation type="submission" date="2019-03" db="EMBL/GenBank/DDBJ databases">
        <title>Single cell metagenomics reveals metabolic interactions within the superorganism composed of flagellate Streblomastix strix and complex community of Bacteroidetes bacteria on its surface.</title>
        <authorList>
            <person name="Treitli S.C."/>
            <person name="Kolisko M."/>
            <person name="Husnik F."/>
            <person name="Keeling P."/>
            <person name="Hampl V."/>
        </authorList>
    </citation>
    <scope>NUCLEOTIDE SEQUENCE [LARGE SCALE GENOMIC DNA]</scope>
    <source>
        <strain evidence="1">ST1C</strain>
    </source>
</reference>
<gene>
    <name evidence="1" type="ORF">EZS28_018942</name>
</gene>
<organism evidence="1 2">
    <name type="scientific">Streblomastix strix</name>
    <dbReference type="NCBI Taxonomy" id="222440"/>
    <lineage>
        <taxon>Eukaryota</taxon>
        <taxon>Metamonada</taxon>
        <taxon>Preaxostyla</taxon>
        <taxon>Oxymonadida</taxon>
        <taxon>Streblomastigidae</taxon>
        <taxon>Streblomastix</taxon>
    </lineage>
</organism>
<comment type="caution">
    <text evidence="1">The sequence shown here is derived from an EMBL/GenBank/DDBJ whole genome shotgun (WGS) entry which is preliminary data.</text>
</comment>
<dbReference type="AlphaFoldDB" id="A0A5J4VSW8"/>
<name>A0A5J4VSW8_9EUKA</name>
<sequence length="226" mass="26108">MLGQSEIVYGRMLARPQNIPKEMHVKPIRKCGDDIYQQSFNKYNNTRYYKLLKRYGNNPNYPQSVYIMIEKRHNRHIDHTILSYTRQLKKLIDNTPNQSVQNLSEDDAIIRGIKTFLSPIIAGKIIKQGGTSNYILLANGDTIEKDQLNYEPIENARYSSIAYGMYEQRIWGTVTTQNSRPKFSGTPTNIPLNAVMFAYKGIGYPILWNAIWEAAIKYACESKICR</sequence>
<dbReference type="Proteomes" id="UP000324800">
    <property type="component" value="Unassembled WGS sequence"/>
</dbReference>
<dbReference type="EMBL" id="SNRW01005228">
    <property type="protein sequence ID" value="KAA6385530.1"/>
    <property type="molecule type" value="Genomic_DNA"/>
</dbReference>
<evidence type="ECO:0000313" key="2">
    <source>
        <dbReference type="Proteomes" id="UP000324800"/>
    </source>
</evidence>
<accession>A0A5J4VSW8</accession>
<evidence type="ECO:0000313" key="1">
    <source>
        <dbReference type="EMBL" id="KAA6385530.1"/>
    </source>
</evidence>
<protein>
    <submittedName>
        <fullName evidence="1">Uncharacterized protein</fullName>
    </submittedName>
</protein>
<proteinExistence type="predicted"/>